<dbReference type="Pfam" id="PF01569">
    <property type="entry name" value="PAP2"/>
    <property type="match status" value="1"/>
</dbReference>
<evidence type="ECO:0000313" key="6">
    <source>
        <dbReference type="EMBL" id="TCP17850.1"/>
    </source>
</evidence>
<comment type="catalytic activity">
    <reaction evidence="3">
        <text>di-trans,octa-cis-undecaprenyl diphosphate + H2O = di-trans,octa-cis-undecaprenyl phosphate + phosphate + H(+)</text>
        <dbReference type="Rhea" id="RHEA:28094"/>
        <dbReference type="ChEBI" id="CHEBI:15377"/>
        <dbReference type="ChEBI" id="CHEBI:15378"/>
        <dbReference type="ChEBI" id="CHEBI:43474"/>
        <dbReference type="ChEBI" id="CHEBI:58405"/>
        <dbReference type="ChEBI" id="CHEBI:60392"/>
        <dbReference type="EC" id="3.6.1.27"/>
    </reaction>
</comment>
<feature type="transmembrane region" description="Helical" evidence="4">
    <location>
        <begin position="77"/>
        <end position="96"/>
    </location>
</feature>
<feature type="transmembrane region" description="Helical" evidence="4">
    <location>
        <begin position="44"/>
        <end position="70"/>
    </location>
</feature>
<keyword evidence="4" id="KW-0472">Membrane</keyword>
<evidence type="ECO:0000259" key="5">
    <source>
        <dbReference type="SMART" id="SM00014"/>
    </source>
</evidence>
<dbReference type="CDD" id="cd01610">
    <property type="entry name" value="PAP2_like"/>
    <property type="match status" value="1"/>
</dbReference>
<evidence type="ECO:0000256" key="4">
    <source>
        <dbReference type="SAM" id="Phobius"/>
    </source>
</evidence>
<dbReference type="GO" id="GO:0050380">
    <property type="term" value="F:undecaprenyl-diphosphatase activity"/>
    <property type="evidence" value="ECO:0007669"/>
    <property type="project" value="UniProtKB-EC"/>
</dbReference>
<evidence type="ECO:0000256" key="2">
    <source>
        <dbReference type="ARBA" id="ARBA00032707"/>
    </source>
</evidence>
<proteinExistence type="predicted"/>
<dbReference type="PANTHER" id="PTHR14969:SF54">
    <property type="entry name" value="PHOSPHATIDYLGLYCEROPHOSPHATASE B"/>
    <property type="match status" value="1"/>
</dbReference>
<feature type="domain" description="Phosphatidic acid phosphatase type 2/haloperoxidase" evidence="5">
    <location>
        <begin position="82"/>
        <end position="227"/>
    </location>
</feature>
<evidence type="ECO:0000256" key="3">
    <source>
        <dbReference type="ARBA" id="ARBA00047594"/>
    </source>
</evidence>
<keyword evidence="7" id="KW-1185">Reference proteome</keyword>
<dbReference type="SUPFAM" id="SSF48317">
    <property type="entry name" value="Acid phosphatase/Vanadium-dependent haloperoxidase"/>
    <property type="match status" value="1"/>
</dbReference>
<dbReference type="Gene3D" id="1.20.144.10">
    <property type="entry name" value="Phosphatidic acid phosphatase type 2/haloperoxidase"/>
    <property type="match status" value="1"/>
</dbReference>
<reference evidence="6 7" key="1">
    <citation type="submission" date="2019-03" db="EMBL/GenBank/DDBJ databases">
        <title>Genomic Encyclopedia of Type Strains, Phase IV (KMG-IV): sequencing the most valuable type-strain genomes for metagenomic binning, comparative biology and taxonomic classification.</title>
        <authorList>
            <person name="Goeker M."/>
        </authorList>
    </citation>
    <scope>NUCLEOTIDE SEQUENCE [LARGE SCALE GENOMIC DNA]</scope>
    <source>
        <strain evidence="6 7">DSM 16380</strain>
    </source>
</reference>
<comment type="caution">
    <text evidence="6">The sequence shown here is derived from an EMBL/GenBank/DDBJ whole genome shotgun (WGS) entry which is preliminary data.</text>
</comment>
<feature type="transmembrane region" description="Helical" evidence="4">
    <location>
        <begin position="182"/>
        <end position="200"/>
    </location>
</feature>
<dbReference type="SMART" id="SM00014">
    <property type="entry name" value="acidPPc"/>
    <property type="match status" value="1"/>
</dbReference>
<dbReference type="EC" id="3.6.1.27" evidence="1"/>
<dbReference type="Proteomes" id="UP000295537">
    <property type="component" value="Unassembled WGS sequence"/>
</dbReference>
<dbReference type="GO" id="GO:0005886">
    <property type="term" value="C:plasma membrane"/>
    <property type="evidence" value="ECO:0007669"/>
    <property type="project" value="TreeGrafter"/>
</dbReference>
<organism evidence="6 7">
    <name type="scientific">Nicoletella semolina</name>
    <dbReference type="NCBI Taxonomy" id="271160"/>
    <lineage>
        <taxon>Bacteria</taxon>
        <taxon>Pseudomonadati</taxon>
        <taxon>Pseudomonadota</taxon>
        <taxon>Gammaproteobacteria</taxon>
        <taxon>Pasteurellales</taxon>
        <taxon>Pasteurellaceae</taxon>
        <taxon>Nicoletella</taxon>
    </lineage>
</organism>
<feature type="transmembrane region" description="Helical" evidence="4">
    <location>
        <begin position="12"/>
        <end position="32"/>
    </location>
</feature>
<dbReference type="InterPro" id="IPR036938">
    <property type="entry name" value="PAP2/HPO_sf"/>
</dbReference>
<keyword evidence="4" id="KW-0812">Transmembrane</keyword>
<sequence>MLKKTRLKRVTLFSALMLVIPLATWGLSWQWTTALDYQDFDGDFWLFILTETGSVPYALITCVVFMLWIMWLVRKHYSWLLVGVMCASSVVGTQLIKEGAKAIFKEPRPFVSEIFINQSEAFYRLSKTEQREALIENYPLPHFVAHHQAKELGYSFPSGHTIFAVSWLLLFGGFLAGLRGKAVVFAQIFAIVWSGLMLISRLRLGMHYPIDLLASTLISWGFHLVFFIWYLPRVAALPIFNLGYSFFSREEQR</sequence>
<protein>
    <recommendedName>
        <fullName evidence="1">undecaprenyl-diphosphate phosphatase</fullName>
        <ecNumber evidence="1">3.6.1.27</ecNumber>
    </recommendedName>
    <alternativeName>
        <fullName evidence="2">Undecaprenyl pyrophosphate phosphatase</fullName>
    </alternativeName>
</protein>
<dbReference type="PANTHER" id="PTHR14969">
    <property type="entry name" value="SPHINGOSINE-1-PHOSPHATE PHOSPHOHYDROLASE"/>
    <property type="match status" value="1"/>
</dbReference>
<accession>A0A4R2NA28</accession>
<evidence type="ECO:0000256" key="1">
    <source>
        <dbReference type="ARBA" id="ARBA00012374"/>
    </source>
</evidence>
<name>A0A4R2NA28_9PAST</name>
<gene>
    <name evidence="6" type="ORF">EV693_10480</name>
</gene>
<feature type="transmembrane region" description="Helical" evidence="4">
    <location>
        <begin position="154"/>
        <end position="175"/>
    </location>
</feature>
<evidence type="ECO:0000313" key="7">
    <source>
        <dbReference type="Proteomes" id="UP000295537"/>
    </source>
</evidence>
<dbReference type="InterPro" id="IPR000326">
    <property type="entry name" value="PAP2/HPO"/>
</dbReference>
<dbReference type="EMBL" id="SLXJ01000004">
    <property type="protein sequence ID" value="TCP17850.1"/>
    <property type="molecule type" value="Genomic_DNA"/>
</dbReference>
<keyword evidence="4" id="KW-1133">Transmembrane helix</keyword>
<dbReference type="AlphaFoldDB" id="A0A4R2NA28"/>